<proteinExistence type="predicted"/>
<organism evidence="1 2">
    <name type="scientific">Mycobacteroides immunogenum</name>
    <dbReference type="NCBI Taxonomy" id="83262"/>
    <lineage>
        <taxon>Bacteria</taxon>
        <taxon>Bacillati</taxon>
        <taxon>Actinomycetota</taxon>
        <taxon>Actinomycetes</taxon>
        <taxon>Mycobacteriales</taxon>
        <taxon>Mycobacteriaceae</taxon>
        <taxon>Mycobacteroides</taxon>
    </lineage>
</organism>
<reference evidence="1 2" key="1">
    <citation type="submission" date="2016-01" db="EMBL/GenBank/DDBJ databases">
        <title>Mycobacterium immunogenum strain CD11_6 genome sequencing and assembly.</title>
        <authorList>
            <person name="Kaur G."/>
            <person name="Nair G.R."/>
            <person name="Mayilraj S."/>
        </authorList>
    </citation>
    <scope>NUCLEOTIDE SEQUENCE [LARGE SCALE GENOMIC DNA]</scope>
    <source>
        <strain evidence="1 2">CD11-6</strain>
    </source>
</reference>
<gene>
    <name evidence="1" type="ORF">AWB85_19030</name>
</gene>
<dbReference type="Pfam" id="PF19686">
    <property type="entry name" value="DUF6188"/>
    <property type="match status" value="1"/>
</dbReference>
<dbReference type="Proteomes" id="UP000186919">
    <property type="component" value="Unassembled WGS sequence"/>
</dbReference>
<dbReference type="EMBL" id="LQYE01000032">
    <property type="protein sequence ID" value="OAT66875.1"/>
    <property type="molecule type" value="Genomic_DNA"/>
</dbReference>
<protein>
    <submittedName>
        <fullName evidence="1">Uncharacterized protein</fullName>
    </submittedName>
</protein>
<comment type="caution">
    <text evidence="1">The sequence shown here is derived from an EMBL/GenBank/DDBJ whole genome shotgun (WGS) entry which is preliminary data.</text>
</comment>
<dbReference type="RefSeq" id="WP_030097779.1">
    <property type="nucleotide sequence ID" value="NZ_LQYE01000032.1"/>
</dbReference>
<dbReference type="AlphaFoldDB" id="A0A179V7B8"/>
<accession>A0A179V7B8</accession>
<name>A0A179V7B8_9MYCO</name>
<dbReference type="InterPro" id="IPR046179">
    <property type="entry name" value="DUF6188"/>
</dbReference>
<sequence length="143" mass="15296">MVRQWIEQCAVQRVSLHDGLVLGLDDYNEVVISCPLQLRLPAAGQFPVEVVSIDPMNVSAMERALLDLAGEVCTDAWCGDDGTLYLGFSRGHGIEVAAAAGATAWEVYGKRHGYMACLPGGRVRTVRHDLPDGEDVVVASGTA</sequence>
<evidence type="ECO:0000313" key="2">
    <source>
        <dbReference type="Proteomes" id="UP000186919"/>
    </source>
</evidence>
<evidence type="ECO:0000313" key="1">
    <source>
        <dbReference type="EMBL" id="OAT66875.1"/>
    </source>
</evidence>